<feature type="non-terminal residue" evidence="1">
    <location>
        <position position="1"/>
    </location>
</feature>
<dbReference type="EMBL" id="AH011635">
    <property type="protein sequence ID" value="AAM28908.1"/>
    <property type="molecule type" value="mRNA"/>
</dbReference>
<name>Q8L8J6_PINTA</name>
<proteinExistence type="evidence at transcript level"/>
<protein>
    <submittedName>
        <fullName evidence="1">Putative TIR/NBS/LRR disease resistance protein</fullName>
    </submittedName>
</protein>
<dbReference type="PANTHER" id="PTHR47186">
    <property type="entry name" value="LEUCINE-RICH REPEAT-CONTAINING PROTEIN 57"/>
    <property type="match status" value="1"/>
</dbReference>
<dbReference type="Gene3D" id="3.80.10.10">
    <property type="entry name" value="Ribonuclease Inhibitor"/>
    <property type="match status" value="2"/>
</dbReference>
<evidence type="ECO:0000313" key="1">
    <source>
        <dbReference type="EMBL" id="AAM28908.1"/>
    </source>
</evidence>
<dbReference type="PANTHER" id="PTHR47186:SF63">
    <property type="entry name" value="C-JID DOMAIN-CONTAINING PROTEIN"/>
    <property type="match status" value="1"/>
</dbReference>
<sequence>RNLSRLQYLSLAGCSSLTFSSIHWNIRMLNFRPSNCRRMETLPLQVTVQRYLKELNLKDTSITELPIAIGNLGNLEILRLQCRSLEMLPLGGLSSLRELTLQFCDKLRQLPESVGELTHLTTLIIHYAQIKYLPAAVMRLNNLEILKVRGCPLLEVPFNPRDSSIDKICMVGLRQMDLQVTRLKELSFCKGVCPNLQRLNVSYCHELVVVGALPTSLISLDLQECRALKEILGLSGLQQLRLLDISGCDKIEEMPGVDTLGSLIHLRADGCNKVDRVEKIGLKIKRISRDSCDVSSGKKLRQ</sequence>
<dbReference type="InterPro" id="IPR032675">
    <property type="entry name" value="LRR_dom_sf"/>
</dbReference>
<reference evidence="1" key="1">
    <citation type="journal article" date="2002" name="Plant J.">
        <title>TIR-X and TIR-NBS proteins: two new families related to disease resistance TIR-NBS-LRR proteins encoded in Arabidopsis and other plant genomes.</title>
        <authorList>
            <person name="Meyers B.C."/>
            <person name="Morgante M."/>
            <person name="Michelmore R.W."/>
        </authorList>
    </citation>
    <scope>NUCLEOTIDE SEQUENCE</scope>
</reference>
<accession>Q8L8J6</accession>
<organism evidence="1">
    <name type="scientific">Pinus taeda</name>
    <name type="common">Loblolly pine</name>
    <dbReference type="NCBI Taxonomy" id="3352"/>
    <lineage>
        <taxon>Eukaryota</taxon>
        <taxon>Viridiplantae</taxon>
        <taxon>Streptophyta</taxon>
        <taxon>Embryophyta</taxon>
        <taxon>Tracheophyta</taxon>
        <taxon>Spermatophyta</taxon>
        <taxon>Pinopsida</taxon>
        <taxon>Pinidae</taxon>
        <taxon>Conifers I</taxon>
        <taxon>Pinales</taxon>
        <taxon>Pinaceae</taxon>
        <taxon>Pinus</taxon>
        <taxon>Pinus subgen. Pinus</taxon>
    </lineage>
</organism>
<dbReference type="AlphaFoldDB" id="Q8L8J6"/>
<dbReference type="SUPFAM" id="SSF52058">
    <property type="entry name" value="L domain-like"/>
    <property type="match status" value="1"/>
</dbReference>